<evidence type="ECO:0000313" key="2">
    <source>
        <dbReference type="EMBL" id="GCE32209.1"/>
    </source>
</evidence>
<proteinExistence type="predicted"/>
<evidence type="ECO:0000313" key="3">
    <source>
        <dbReference type="Proteomes" id="UP000287171"/>
    </source>
</evidence>
<feature type="region of interest" description="Disordered" evidence="1">
    <location>
        <begin position="1"/>
        <end position="25"/>
    </location>
</feature>
<feature type="compositionally biased region" description="Polar residues" evidence="1">
    <location>
        <begin position="1"/>
        <end position="12"/>
    </location>
</feature>
<name>A0A402BLK0_9CHLR</name>
<dbReference type="EMBL" id="BIFT01000004">
    <property type="protein sequence ID" value="GCE32209.1"/>
    <property type="molecule type" value="Genomic_DNA"/>
</dbReference>
<evidence type="ECO:0000256" key="1">
    <source>
        <dbReference type="SAM" id="MobiDB-lite"/>
    </source>
</evidence>
<keyword evidence="3" id="KW-1185">Reference proteome</keyword>
<dbReference type="AlphaFoldDB" id="A0A402BLK0"/>
<comment type="caution">
    <text evidence="2">The sequence shown here is derived from an EMBL/GenBank/DDBJ whole genome shotgun (WGS) entry which is preliminary data.</text>
</comment>
<accession>A0A402BLK0</accession>
<reference evidence="3" key="1">
    <citation type="submission" date="2018-12" db="EMBL/GenBank/DDBJ databases">
        <title>Tengunoibacter tsumagoiensis gen. nov., sp. nov., Dictyobacter kobayashii sp. nov., D. alpinus sp. nov., and D. joshuensis sp. nov. and description of Dictyobacteraceae fam. nov. within the order Ktedonobacterales isolated from Tengu-no-mugimeshi.</title>
        <authorList>
            <person name="Wang C.M."/>
            <person name="Zheng Y."/>
            <person name="Sakai Y."/>
            <person name="Toyoda A."/>
            <person name="Minakuchi Y."/>
            <person name="Abe K."/>
            <person name="Yokota A."/>
            <person name="Yabe S."/>
        </authorList>
    </citation>
    <scope>NUCLEOTIDE SEQUENCE [LARGE SCALE GENOMIC DNA]</scope>
    <source>
        <strain evidence="3">Uno16</strain>
    </source>
</reference>
<protein>
    <submittedName>
        <fullName evidence="2">Uncharacterized protein</fullName>
    </submittedName>
</protein>
<gene>
    <name evidence="2" type="ORF">KDA_76930</name>
</gene>
<organism evidence="2 3">
    <name type="scientific">Dictyobacter alpinus</name>
    <dbReference type="NCBI Taxonomy" id="2014873"/>
    <lineage>
        <taxon>Bacteria</taxon>
        <taxon>Bacillati</taxon>
        <taxon>Chloroflexota</taxon>
        <taxon>Ktedonobacteria</taxon>
        <taxon>Ktedonobacterales</taxon>
        <taxon>Dictyobacteraceae</taxon>
        <taxon>Dictyobacter</taxon>
    </lineage>
</organism>
<dbReference type="Proteomes" id="UP000287171">
    <property type="component" value="Unassembled WGS sequence"/>
</dbReference>
<sequence length="89" mass="9451">MSSSSNHNQKQPEAQAALYGPAGRADYRPGDQIRFRSVATSGQILTGTVLYVRAPGPAIQGGKNHPTVLVMDAGDGFPHMVYPGDVIQE</sequence>